<gene>
    <name evidence="2" type="ORF">SORBI_3002G256250</name>
</gene>
<sequence length="89" mass="9981">MDREDGEMDGIDVDMPATGDNAVKLQELDEMKCRLKEMEEATTIRDTQSNVTKEMQGPIAGRQHIQLVVRNNDELTKFLGAITMLPTVC</sequence>
<evidence type="ECO:0000313" key="2">
    <source>
        <dbReference type="EMBL" id="KXG35971.2"/>
    </source>
</evidence>
<evidence type="ECO:0000313" key="3">
    <source>
        <dbReference type="Proteomes" id="UP000000768"/>
    </source>
</evidence>
<dbReference type="OMA" id="KEMQGPI"/>
<proteinExistence type="predicted"/>
<dbReference type="InParanoid" id="A0A1B6QDI6"/>
<organism evidence="2 3">
    <name type="scientific">Sorghum bicolor</name>
    <name type="common">Sorghum</name>
    <name type="synonym">Sorghum vulgare</name>
    <dbReference type="NCBI Taxonomy" id="4558"/>
    <lineage>
        <taxon>Eukaryota</taxon>
        <taxon>Viridiplantae</taxon>
        <taxon>Streptophyta</taxon>
        <taxon>Embryophyta</taxon>
        <taxon>Tracheophyta</taxon>
        <taxon>Spermatophyta</taxon>
        <taxon>Magnoliopsida</taxon>
        <taxon>Liliopsida</taxon>
        <taxon>Poales</taxon>
        <taxon>Poaceae</taxon>
        <taxon>PACMAD clade</taxon>
        <taxon>Panicoideae</taxon>
        <taxon>Andropogonodae</taxon>
        <taxon>Andropogoneae</taxon>
        <taxon>Sorghinae</taxon>
        <taxon>Sorghum</taxon>
    </lineage>
</organism>
<evidence type="ECO:0000256" key="1">
    <source>
        <dbReference type="SAM" id="MobiDB-lite"/>
    </source>
</evidence>
<reference evidence="3" key="2">
    <citation type="journal article" date="2018" name="Plant J.">
        <title>The Sorghum bicolor reference genome: improved assembly, gene annotations, a transcriptome atlas, and signatures of genome organization.</title>
        <authorList>
            <person name="McCormick R.F."/>
            <person name="Truong S.K."/>
            <person name="Sreedasyam A."/>
            <person name="Jenkins J."/>
            <person name="Shu S."/>
            <person name="Sims D."/>
            <person name="Kennedy M."/>
            <person name="Amirebrahimi M."/>
            <person name="Weers B.D."/>
            <person name="McKinley B."/>
            <person name="Mattison A."/>
            <person name="Morishige D.T."/>
            <person name="Grimwood J."/>
            <person name="Schmutz J."/>
            <person name="Mullet J.E."/>
        </authorList>
    </citation>
    <scope>NUCLEOTIDE SEQUENCE [LARGE SCALE GENOMIC DNA]</scope>
    <source>
        <strain evidence="3">cv. BTx623</strain>
    </source>
</reference>
<dbReference type="Gramene" id="KXG35971">
    <property type="protein sequence ID" value="KXG35971"/>
    <property type="gene ID" value="SORBI_3002G256250"/>
</dbReference>
<dbReference type="AlphaFoldDB" id="A0A1B6QDI6"/>
<dbReference type="STRING" id="4558.A0A1B6QDI6"/>
<dbReference type="EMBL" id="CM000761">
    <property type="protein sequence ID" value="KXG35971.2"/>
    <property type="molecule type" value="Genomic_DNA"/>
</dbReference>
<dbReference type="Proteomes" id="UP000000768">
    <property type="component" value="Chromosome 2"/>
</dbReference>
<feature type="region of interest" description="Disordered" evidence="1">
    <location>
        <begin position="1"/>
        <end position="20"/>
    </location>
</feature>
<protein>
    <submittedName>
        <fullName evidence="2">Uncharacterized protein</fullName>
    </submittedName>
</protein>
<reference evidence="2 3" key="1">
    <citation type="journal article" date="2009" name="Nature">
        <title>The Sorghum bicolor genome and the diversification of grasses.</title>
        <authorList>
            <person name="Paterson A.H."/>
            <person name="Bowers J.E."/>
            <person name="Bruggmann R."/>
            <person name="Dubchak I."/>
            <person name="Grimwood J."/>
            <person name="Gundlach H."/>
            <person name="Haberer G."/>
            <person name="Hellsten U."/>
            <person name="Mitros T."/>
            <person name="Poliakov A."/>
            <person name="Schmutz J."/>
            <person name="Spannagl M."/>
            <person name="Tang H."/>
            <person name="Wang X."/>
            <person name="Wicker T."/>
            <person name="Bharti A.K."/>
            <person name="Chapman J."/>
            <person name="Feltus F.A."/>
            <person name="Gowik U."/>
            <person name="Grigoriev I.V."/>
            <person name="Lyons E."/>
            <person name="Maher C.A."/>
            <person name="Martis M."/>
            <person name="Narechania A."/>
            <person name="Otillar R.P."/>
            <person name="Penning B.W."/>
            <person name="Salamov A.A."/>
            <person name="Wang Y."/>
            <person name="Zhang L."/>
            <person name="Carpita N.C."/>
            <person name="Freeling M."/>
            <person name="Gingle A.R."/>
            <person name="Hash C.T."/>
            <person name="Keller B."/>
            <person name="Klein P."/>
            <person name="Kresovich S."/>
            <person name="McCann M.C."/>
            <person name="Ming R."/>
            <person name="Peterson D.G."/>
            <person name="Mehboob-ur-Rahman"/>
            <person name="Ware D."/>
            <person name="Westhoff P."/>
            <person name="Mayer K.F."/>
            <person name="Messing J."/>
            <person name="Rokhsar D.S."/>
        </authorList>
    </citation>
    <scope>NUCLEOTIDE SEQUENCE [LARGE SCALE GENOMIC DNA]</scope>
    <source>
        <strain evidence="3">cv. BTx623</strain>
    </source>
</reference>
<accession>A0A1B6QDI6</accession>
<keyword evidence="3" id="KW-1185">Reference proteome</keyword>
<name>A0A1B6QDI6_SORBI</name>
<feature type="compositionally biased region" description="Acidic residues" evidence="1">
    <location>
        <begin position="1"/>
        <end position="12"/>
    </location>
</feature>